<evidence type="ECO:0000313" key="3">
    <source>
        <dbReference type="Proteomes" id="UP001499942"/>
    </source>
</evidence>
<protein>
    <submittedName>
        <fullName evidence="2">Uncharacterized protein</fullName>
    </submittedName>
</protein>
<organism evidence="2 3">
    <name type="scientific">Streptomyces gobitricini</name>
    <dbReference type="NCBI Taxonomy" id="68211"/>
    <lineage>
        <taxon>Bacteria</taxon>
        <taxon>Bacillati</taxon>
        <taxon>Actinomycetota</taxon>
        <taxon>Actinomycetes</taxon>
        <taxon>Kitasatosporales</taxon>
        <taxon>Streptomycetaceae</taxon>
        <taxon>Streptomyces</taxon>
    </lineage>
</organism>
<evidence type="ECO:0000313" key="2">
    <source>
        <dbReference type="EMBL" id="GAA2497171.1"/>
    </source>
</evidence>
<gene>
    <name evidence="2" type="ORF">GCM10010393_31520</name>
</gene>
<comment type="caution">
    <text evidence="2">The sequence shown here is derived from an EMBL/GenBank/DDBJ whole genome shotgun (WGS) entry which is preliminary data.</text>
</comment>
<name>A0ABN3MBC9_9ACTN</name>
<accession>A0ABN3MBC9</accession>
<reference evidence="2 3" key="1">
    <citation type="journal article" date="2019" name="Int. J. Syst. Evol. Microbiol.">
        <title>The Global Catalogue of Microorganisms (GCM) 10K type strain sequencing project: providing services to taxonomists for standard genome sequencing and annotation.</title>
        <authorList>
            <consortium name="The Broad Institute Genomics Platform"/>
            <consortium name="The Broad Institute Genome Sequencing Center for Infectious Disease"/>
            <person name="Wu L."/>
            <person name="Ma J."/>
        </authorList>
    </citation>
    <scope>NUCLEOTIDE SEQUENCE [LARGE SCALE GENOMIC DNA]</scope>
    <source>
        <strain evidence="2 3">JCM 5062</strain>
    </source>
</reference>
<dbReference type="Proteomes" id="UP001499942">
    <property type="component" value="Unassembled WGS sequence"/>
</dbReference>
<feature type="region of interest" description="Disordered" evidence="1">
    <location>
        <begin position="26"/>
        <end position="50"/>
    </location>
</feature>
<keyword evidence="3" id="KW-1185">Reference proteome</keyword>
<sequence>MAGHLGVAAPDDVYESGALHRGCRAPVGRAGAQDAQRPGNDPQVPARRRAREAYHCPCRLGLLLSPRGRPGASVAAPVL</sequence>
<proteinExistence type="predicted"/>
<dbReference type="EMBL" id="BAAASR010000018">
    <property type="protein sequence ID" value="GAA2497171.1"/>
    <property type="molecule type" value="Genomic_DNA"/>
</dbReference>
<evidence type="ECO:0000256" key="1">
    <source>
        <dbReference type="SAM" id="MobiDB-lite"/>
    </source>
</evidence>